<sequence>MFNPTDEWYSCLFGQDSPTATLISVPIPPITPFPFGERSSLGRRFLWQADTPLPERRQAALDVGAHMWIPNQFACDSITIGESAESARRRLHEWWDVTDAISARKTVGQLLDGMHSSTFEVIAPLVAEAMKKTAGHDPSAHREFLATRAAARGSSPGYWITHYDALYTLRTSKVLRNSVTDKYFPTHIRAWDLGRVPFVVRTALRSGYLQEDECWPMLFAALDSARGYYANWRQFAHGVVIGRAYWSAITDIGTTAEKAQVAGDWVNALLVRSDSPWRRLPLWPEEHPQRRVT</sequence>
<organism evidence="2 3">
    <name type="scientific">Gordonia insulae</name>
    <dbReference type="NCBI Taxonomy" id="2420509"/>
    <lineage>
        <taxon>Bacteria</taxon>
        <taxon>Bacillati</taxon>
        <taxon>Actinomycetota</taxon>
        <taxon>Actinomycetes</taxon>
        <taxon>Mycobacteriales</taxon>
        <taxon>Gordoniaceae</taxon>
        <taxon>Gordonia</taxon>
    </lineage>
</organism>
<accession>A0A3G8JQ20</accession>
<dbReference type="Pfam" id="PF06889">
    <property type="entry name" value="DUF1266"/>
    <property type="match status" value="1"/>
</dbReference>
<keyword evidence="3" id="KW-1185">Reference proteome</keyword>
<reference evidence="2 3" key="1">
    <citation type="submission" date="2018-11" db="EMBL/GenBank/DDBJ databases">
        <title>Gordonia insulae sp. nov., isolated from an island soil.</title>
        <authorList>
            <person name="Kim Y.S."/>
            <person name="Kim S.B."/>
        </authorList>
    </citation>
    <scope>NUCLEOTIDE SEQUENCE [LARGE SCALE GENOMIC DNA]</scope>
    <source>
        <strain evidence="2 3">MMS17-SY073</strain>
    </source>
</reference>
<dbReference type="AlphaFoldDB" id="A0A3G8JQ20"/>
<dbReference type="Proteomes" id="UP000271469">
    <property type="component" value="Chromosome"/>
</dbReference>
<evidence type="ECO:0000259" key="1">
    <source>
        <dbReference type="Pfam" id="PF06889"/>
    </source>
</evidence>
<dbReference type="EMBL" id="CP033972">
    <property type="protein sequence ID" value="AZG47078.1"/>
    <property type="molecule type" value="Genomic_DNA"/>
</dbReference>
<gene>
    <name evidence="2" type="ORF">D7316_03686</name>
</gene>
<dbReference type="InterPro" id="IPR009677">
    <property type="entry name" value="DUF1266"/>
</dbReference>
<protein>
    <recommendedName>
        <fullName evidence="1">DUF1266 domain-containing protein</fullName>
    </recommendedName>
</protein>
<dbReference type="KEGG" id="gom:D7316_03686"/>
<feature type="domain" description="DUF1266" evidence="1">
    <location>
        <begin position="90"/>
        <end position="281"/>
    </location>
</feature>
<evidence type="ECO:0000313" key="2">
    <source>
        <dbReference type="EMBL" id="AZG47078.1"/>
    </source>
</evidence>
<proteinExistence type="predicted"/>
<evidence type="ECO:0000313" key="3">
    <source>
        <dbReference type="Proteomes" id="UP000271469"/>
    </source>
</evidence>
<name>A0A3G8JQ20_9ACTN</name>